<organism evidence="3 4">
    <name type="scientific">Pyramidobacter piscolens W5455</name>
    <dbReference type="NCBI Taxonomy" id="352165"/>
    <lineage>
        <taxon>Bacteria</taxon>
        <taxon>Thermotogati</taxon>
        <taxon>Synergistota</taxon>
        <taxon>Synergistia</taxon>
        <taxon>Synergistales</taxon>
        <taxon>Dethiosulfovibrionaceae</taxon>
        <taxon>Pyramidobacter</taxon>
    </lineage>
</organism>
<dbReference type="EMBL" id="ADFP01000059">
    <property type="protein sequence ID" value="EFB90890.1"/>
    <property type="molecule type" value="Genomic_DNA"/>
</dbReference>
<feature type="transmembrane region" description="Helical" evidence="1">
    <location>
        <begin position="104"/>
        <end position="126"/>
    </location>
</feature>
<feature type="transmembrane region" description="Helical" evidence="1">
    <location>
        <begin position="45"/>
        <end position="64"/>
    </location>
</feature>
<dbReference type="RefSeq" id="WP_009164698.1">
    <property type="nucleotide sequence ID" value="NZ_ADFP01000059.1"/>
</dbReference>
<dbReference type="Pfam" id="PF03616">
    <property type="entry name" value="Glt_symporter"/>
    <property type="match status" value="1"/>
</dbReference>
<feature type="transmembrane region" description="Helical" evidence="1">
    <location>
        <begin position="291"/>
        <end position="314"/>
    </location>
</feature>
<keyword evidence="4" id="KW-1185">Reference proteome</keyword>
<feature type="transmembrane region" description="Helical" evidence="1">
    <location>
        <begin position="12"/>
        <end position="33"/>
    </location>
</feature>
<accession>A0ABP2HU90</accession>
<name>A0ABP2HU90_9BACT</name>
<keyword evidence="1" id="KW-0915">Sodium</keyword>
<dbReference type="PANTHER" id="PTHR36178:SF1">
    <property type="entry name" value="SODIUM_GLUTAMATE SYMPORTER"/>
    <property type="match status" value="1"/>
</dbReference>
<dbReference type="Proteomes" id="UP000006462">
    <property type="component" value="Unassembled WGS sequence"/>
</dbReference>
<proteinExistence type="inferred from homology"/>
<comment type="similarity">
    <text evidence="1">Belongs to the glutamate:Na(+) symporter (ESS) (TC 2.A.27) family.</text>
</comment>
<keyword evidence="1" id="KW-0812">Transmembrane</keyword>
<protein>
    <recommendedName>
        <fullName evidence="1 2">Sodium/glutamate symporter</fullName>
    </recommendedName>
</protein>
<evidence type="ECO:0000256" key="1">
    <source>
        <dbReference type="HAMAP-Rule" id="MF_02062"/>
    </source>
</evidence>
<feature type="transmembrane region" description="Helical" evidence="1">
    <location>
        <begin position="76"/>
        <end position="97"/>
    </location>
</feature>
<comment type="subcellular location">
    <subcellularLocation>
        <location evidence="1">Cell membrane</location>
        <topology evidence="1">Multi-pass membrane protein</topology>
    </subcellularLocation>
</comment>
<dbReference type="GeneID" id="90987378"/>
<keyword evidence="1" id="KW-0406">Ion transport</keyword>
<keyword evidence="1" id="KW-0739">Sodium transport</keyword>
<dbReference type="PANTHER" id="PTHR36178">
    <property type="entry name" value="SLR0625 PROTEIN"/>
    <property type="match status" value="1"/>
</dbReference>
<dbReference type="NCBIfam" id="TIGR00210">
    <property type="entry name" value="gltS"/>
    <property type="match status" value="1"/>
</dbReference>
<keyword evidence="1" id="KW-0029">Amino-acid transport</keyword>
<keyword evidence="1" id="KW-0769">Symport</keyword>
<evidence type="ECO:0000313" key="3">
    <source>
        <dbReference type="EMBL" id="EFB90890.1"/>
    </source>
</evidence>
<keyword evidence="1" id="KW-1003">Cell membrane</keyword>
<dbReference type="HAMAP" id="MF_02062">
    <property type="entry name" value="GltS"/>
    <property type="match status" value="1"/>
</dbReference>
<keyword evidence="1" id="KW-0472">Membrane</keyword>
<keyword evidence="1" id="KW-1133">Transmembrane helix</keyword>
<reference evidence="3 4" key="1">
    <citation type="submission" date="2009-12" db="EMBL/GenBank/DDBJ databases">
        <authorList>
            <person name="Shrivastava S."/>
            <person name="Madupu R."/>
            <person name="Durkin A.S."/>
            <person name="Torralba M."/>
            <person name="Methe B."/>
            <person name="Sutton G.G."/>
            <person name="Strausberg R.L."/>
            <person name="Nelson K.E."/>
        </authorList>
    </citation>
    <scope>NUCLEOTIDE SEQUENCE [LARGE SCALE GENOMIC DNA]</scope>
    <source>
        <strain evidence="3 4">W5455</strain>
    </source>
</reference>
<dbReference type="InterPro" id="IPR004445">
    <property type="entry name" value="GltS"/>
</dbReference>
<keyword evidence="1" id="KW-0813">Transport</keyword>
<evidence type="ECO:0000256" key="2">
    <source>
        <dbReference type="NCBIfam" id="TIGR00210"/>
    </source>
</evidence>
<feature type="transmembrane region" description="Helical" evidence="1">
    <location>
        <begin position="163"/>
        <end position="185"/>
    </location>
</feature>
<evidence type="ECO:0000313" key="4">
    <source>
        <dbReference type="Proteomes" id="UP000006462"/>
    </source>
</evidence>
<feature type="transmembrane region" description="Helical" evidence="1">
    <location>
        <begin position="260"/>
        <end position="279"/>
    </location>
</feature>
<comment type="caution">
    <text evidence="3">The sequence shown here is derived from an EMBL/GenBank/DDBJ whole genome shotgun (WGS) entry which is preliminary data.</text>
</comment>
<feature type="transmembrane region" description="Helical" evidence="1">
    <location>
        <begin position="389"/>
        <end position="412"/>
    </location>
</feature>
<comment type="function">
    <text evidence="1">Catalyzes the sodium-dependent transport of glutamate.</text>
</comment>
<feature type="transmembrane region" description="Helical" evidence="1">
    <location>
        <begin position="234"/>
        <end position="254"/>
    </location>
</feature>
<feature type="transmembrane region" description="Helical" evidence="1">
    <location>
        <begin position="320"/>
        <end position="346"/>
    </location>
</feature>
<gene>
    <name evidence="3" type="primary">gltS</name>
    <name evidence="3" type="ORF">HMPREF7215_1806</name>
</gene>
<sequence>MSWSFAENVLSIQFDALWTTAVALLLLIVGYGLRRRLRFFETFCIPAPVVGGLLMAVLALVLHHNGGASVRFTTSLQSPMMLAFFTTVGIGGSLALLKRGGKALIVYLVFCWILAVVQNGAGAALAKLFGIHPALGVMAGAVSLEGGHGAAASFGPLTENLGVAGAAAVAIASATYGLIAGGLLGGPICKWLIDKNHVDIQASDDAIYQKSAAEVMREGGGSGEITADVFMKSLCLVLVIMALGSLLSGFIARFTKGTNFSLPGYVTAMFVAVIFRNLNDHLHLVKINAKCVDLISDVALGVFLTMAMMSLRIWDLYDLALPLMGILLFQTLLIAALGAFVLFPLLGRDYDAAVMCAGFLGHGLGATPNAVANMGAVCERYGVMSHKAFLIVPLCGAVLIDLVGLPNIVWFINWCTAAGK</sequence>